<dbReference type="CDD" id="cd22126">
    <property type="entry name" value="F-box_FBXL15"/>
    <property type="match status" value="1"/>
</dbReference>
<dbReference type="Pfam" id="PF25372">
    <property type="entry name" value="DUF7885"/>
    <property type="match status" value="1"/>
</dbReference>
<organism evidence="2 3">
    <name type="scientific">Nematostella vectensis</name>
    <name type="common">Starlet sea anemone</name>
    <dbReference type="NCBI Taxonomy" id="45351"/>
    <lineage>
        <taxon>Eukaryota</taxon>
        <taxon>Metazoa</taxon>
        <taxon>Cnidaria</taxon>
        <taxon>Anthozoa</taxon>
        <taxon>Hexacorallia</taxon>
        <taxon>Actiniaria</taxon>
        <taxon>Edwardsiidae</taxon>
        <taxon>Nematostella</taxon>
    </lineage>
</organism>
<accession>A7RUH1</accession>
<dbReference type="PANTHER" id="PTHR13318">
    <property type="entry name" value="PARTNER OF PAIRED, ISOFORM B-RELATED"/>
    <property type="match status" value="1"/>
</dbReference>
<sequence length="550" mass="62424">MAEKTEAILFSLPRLDITFKYILPRLYYDELYKCRRVCKSFKELCDEYFRTLTTFDIRNLTIRIRKKSGSWAIRALTARNTSLHGLLLPDMMTIKGRGSVINDIVSRNPLLETVDLSSNVFDNRETANSEEYDTILTKLADNCPRLKNLVLPPNVLRKNEPLCAIFKGCLELRVLNLNYAKYLSLTTSELALEVLAENCKRLRQLKLAGWRGIPAEKLSEVFQANPGLELVDLSDSCVTDSHISSLGKFCKALKSISLSENPAVSQVGFMNLFEGCFQLQSLDLSWTGIDSKSLTHLAVNCRKLTEVRLWSCNLLTEKGLCHFFSYCPTLKSIELTDLTSVSDESIVCLAKCCPNIKNLLLYNCDGVTILGFQEFFKQSAQLESVDISHRQMDDVLVCLAENCTKLKNLTVDYGSQQSTQGLKNILKKCPDLQSLALLDFVWDNTCFEPLITQGKSKIKALNFQVSHASWPISLQTFKDILLCCQDLKKISISKMENLCDEWISWLAETFPRLKHVELKQCPAVSVKSEEILIEKCPEVFVEIIHMTLRK</sequence>
<dbReference type="SMART" id="SM00367">
    <property type="entry name" value="LRR_CC"/>
    <property type="match status" value="7"/>
</dbReference>
<evidence type="ECO:0000313" key="3">
    <source>
        <dbReference type="Proteomes" id="UP000001593"/>
    </source>
</evidence>
<reference evidence="2 3" key="1">
    <citation type="journal article" date="2007" name="Science">
        <title>Sea anemone genome reveals ancestral eumetazoan gene repertoire and genomic organization.</title>
        <authorList>
            <person name="Putnam N.H."/>
            <person name="Srivastava M."/>
            <person name="Hellsten U."/>
            <person name="Dirks B."/>
            <person name="Chapman J."/>
            <person name="Salamov A."/>
            <person name="Terry A."/>
            <person name="Shapiro H."/>
            <person name="Lindquist E."/>
            <person name="Kapitonov V.V."/>
            <person name="Jurka J."/>
            <person name="Genikhovich G."/>
            <person name="Grigoriev I.V."/>
            <person name="Lucas S.M."/>
            <person name="Steele R.E."/>
            <person name="Finnerty J.R."/>
            <person name="Technau U."/>
            <person name="Martindale M.Q."/>
            <person name="Rokhsar D.S."/>
        </authorList>
    </citation>
    <scope>NUCLEOTIDE SEQUENCE [LARGE SCALE GENOMIC DNA]</scope>
    <source>
        <strain evidence="3">CH2 X CH6</strain>
    </source>
</reference>
<dbReference type="eggNOG" id="KOG1947">
    <property type="taxonomic scope" value="Eukaryota"/>
</dbReference>
<dbReference type="PANTHER" id="PTHR13318:SF281">
    <property type="entry name" value="F-BOX DOMAIN-CONTAINING PROTEIN"/>
    <property type="match status" value="1"/>
</dbReference>
<dbReference type="InterPro" id="IPR057207">
    <property type="entry name" value="FBXL15_LRR"/>
</dbReference>
<evidence type="ECO:0000259" key="1">
    <source>
        <dbReference type="Pfam" id="PF25372"/>
    </source>
</evidence>
<gene>
    <name evidence="2" type="ORF">NEMVEDRAFT_v1g202346</name>
</gene>
<dbReference type="InterPro" id="IPR032675">
    <property type="entry name" value="LRR_dom_sf"/>
</dbReference>
<feature type="domain" description="F-box/LRR-repeat protein 15-like leucin rich repeat" evidence="1">
    <location>
        <begin position="238"/>
        <end position="353"/>
    </location>
</feature>
<dbReference type="AlphaFoldDB" id="A7RUH1"/>
<dbReference type="EMBL" id="DS469540">
    <property type="protein sequence ID" value="EDO44852.1"/>
    <property type="molecule type" value="Genomic_DNA"/>
</dbReference>
<dbReference type="InterPro" id="IPR006553">
    <property type="entry name" value="Leu-rich_rpt_Cys-con_subtyp"/>
</dbReference>
<dbReference type="GO" id="GO:0031146">
    <property type="term" value="P:SCF-dependent proteasomal ubiquitin-dependent protein catabolic process"/>
    <property type="evidence" value="ECO:0000318"/>
    <property type="project" value="GO_Central"/>
</dbReference>
<dbReference type="HOGENOM" id="CLU_495493_0_0_1"/>
<dbReference type="SUPFAM" id="SSF52047">
    <property type="entry name" value="RNI-like"/>
    <property type="match status" value="1"/>
</dbReference>
<name>A7RUH1_NEMVE</name>
<dbReference type="InParanoid" id="A7RUH1"/>
<protein>
    <recommendedName>
        <fullName evidence="1">F-box/LRR-repeat protein 15-like leucin rich repeat domain-containing protein</fullName>
    </recommendedName>
</protein>
<evidence type="ECO:0000313" key="2">
    <source>
        <dbReference type="EMBL" id="EDO44852.1"/>
    </source>
</evidence>
<dbReference type="Gene3D" id="3.80.10.10">
    <property type="entry name" value="Ribonuclease Inhibitor"/>
    <property type="match status" value="4"/>
</dbReference>
<dbReference type="Proteomes" id="UP000001593">
    <property type="component" value="Unassembled WGS sequence"/>
</dbReference>
<dbReference type="GO" id="GO:0019005">
    <property type="term" value="C:SCF ubiquitin ligase complex"/>
    <property type="evidence" value="ECO:0000318"/>
    <property type="project" value="GO_Central"/>
</dbReference>
<proteinExistence type="predicted"/>
<dbReference type="PhylomeDB" id="A7RUH1"/>
<keyword evidence="3" id="KW-1185">Reference proteome</keyword>